<dbReference type="EMBL" id="ML992705">
    <property type="protein sequence ID" value="KAF2207324.1"/>
    <property type="molecule type" value="Genomic_DNA"/>
</dbReference>
<dbReference type="Proteomes" id="UP000799539">
    <property type="component" value="Unassembled WGS sequence"/>
</dbReference>
<protein>
    <submittedName>
        <fullName evidence="2">Uncharacterized protein</fullName>
    </submittedName>
</protein>
<evidence type="ECO:0000256" key="1">
    <source>
        <dbReference type="SAM" id="MobiDB-lite"/>
    </source>
</evidence>
<evidence type="ECO:0000313" key="3">
    <source>
        <dbReference type="Proteomes" id="UP000799539"/>
    </source>
</evidence>
<evidence type="ECO:0000313" key="2">
    <source>
        <dbReference type="EMBL" id="KAF2207324.1"/>
    </source>
</evidence>
<feature type="compositionally biased region" description="Basic and acidic residues" evidence="1">
    <location>
        <begin position="67"/>
        <end position="80"/>
    </location>
</feature>
<sequence length="137" mass="15432">MRNNIYELVCVNDTSKDNKIDLLKAALPSNALIRTCRQISQRGRGALQAKLPRVLVTITLHSTQAQTRHDPARNHADRLASHAAHHPTANDADEIEWEQFDFLYNCSRLDEFLFDIGPSRQASLAEQVADIIDSIDL</sequence>
<gene>
    <name evidence="2" type="ORF">CERZMDRAFT_88688</name>
</gene>
<feature type="region of interest" description="Disordered" evidence="1">
    <location>
        <begin position="63"/>
        <end position="90"/>
    </location>
</feature>
<name>A0A6A6F1Z8_9PEZI</name>
<organism evidence="2 3">
    <name type="scientific">Cercospora zeae-maydis SCOH1-5</name>
    <dbReference type="NCBI Taxonomy" id="717836"/>
    <lineage>
        <taxon>Eukaryota</taxon>
        <taxon>Fungi</taxon>
        <taxon>Dikarya</taxon>
        <taxon>Ascomycota</taxon>
        <taxon>Pezizomycotina</taxon>
        <taxon>Dothideomycetes</taxon>
        <taxon>Dothideomycetidae</taxon>
        <taxon>Mycosphaerellales</taxon>
        <taxon>Mycosphaerellaceae</taxon>
        <taxon>Cercospora</taxon>
    </lineage>
</organism>
<accession>A0A6A6F1Z8</accession>
<reference evidence="2" key="1">
    <citation type="journal article" date="2020" name="Stud. Mycol.">
        <title>101 Dothideomycetes genomes: a test case for predicting lifestyles and emergence of pathogens.</title>
        <authorList>
            <person name="Haridas S."/>
            <person name="Albert R."/>
            <person name="Binder M."/>
            <person name="Bloem J."/>
            <person name="Labutti K."/>
            <person name="Salamov A."/>
            <person name="Andreopoulos B."/>
            <person name="Baker S."/>
            <person name="Barry K."/>
            <person name="Bills G."/>
            <person name="Bluhm B."/>
            <person name="Cannon C."/>
            <person name="Castanera R."/>
            <person name="Culley D."/>
            <person name="Daum C."/>
            <person name="Ezra D."/>
            <person name="Gonzalez J."/>
            <person name="Henrissat B."/>
            <person name="Kuo A."/>
            <person name="Liang C."/>
            <person name="Lipzen A."/>
            <person name="Lutzoni F."/>
            <person name="Magnuson J."/>
            <person name="Mondo S."/>
            <person name="Nolan M."/>
            <person name="Ohm R."/>
            <person name="Pangilinan J."/>
            <person name="Park H.-J."/>
            <person name="Ramirez L."/>
            <person name="Alfaro M."/>
            <person name="Sun H."/>
            <person name="Tritt A."/>
            <person name="Yoshinaga Y."/>
            <person name="Zwiers L.-H."/>
            <person name="Turgeon B."/>
            <person name="Goodwin S."/>
            <person name="Spatafora J."/>
            <person name="Crous P."/>
            <person name="Grigoriev I."/>
        </authorList>
    </citation>
    <scope>NUCLEOTIDE SEQUENCE</scope>
    <source>
        <strain evidence="2">SCOH1-5</strain>
    </source>
</reference>
<keyword evidence="3" id="KW-1185">Reference proteome</keyword>
<proteinExistence type="predicted"/>
<dbReference type="AlphaFoldDB" id="A0A6A6F1Z8"/>